<dbReference type="KEGG" id="tmb:Thimo_0832"/>
<protein>
    <submittedName>
        <fullName evidence="1">Uncharacterized protein</fullName>
    </submittedName>
</protein>
<organism evidence="1 2">
    <name type="scientific">Thioflavicoccus mobilis 8321</name>
    <dbReference type="NCBI Taxonomy" id="765912"/>
    <lineage>
        <taxon>Bacteria</taxon>
        <taxon>Pseudomonadati</taxon>
        <taxon>Pseudomonadota</taxon>
        <taxon>Gammaproteobacteria</taxon>
        <taxon>Chromatiales</taxon>
        <taxon>Chromatiaceae</taxon>
        <taxon>Thioflavicoccus</taxon>
    </lineage>
</organism>
<accession>L0GSD7</accession>
<dbReference type="Proteomes" id="UP000010816">
    <property type="component" value="Chromosome"/>
</dbReference>
<proteinExistence type="predicted"/>
<evidence type="ECO:0000313" key="2">
    <source>
        <dbReference type="Proteomes" id="UP000010816"/>
    </source>
</evidence>
<name>L0GSD7_9GAMM</name>
<gene>
    <name evidence="1" type="ORF">Thimo_0832</name>
</gene>
<evidence type="ECO:0000313" key="1">
    <source>
        <dbReference type="EMBL" id="AGA89668.1"/>
    </source>
</evidence>
<dbReference type="EMBL" id="CP003051">
    <property type="protein sequence ID" value="AGA89668.1"/>
    <property type="molecule type" value="Genomic_DNA"/>
</dbReference>
<dbReference type="HOGENOM" id="CLU_1905814_0_0_6"/>
<dbReference type="OrthoDB" id="9180615at2"/>
<keyword evidence="2" id="KW-1185">Reference proteome</keyword>
<dbReference type="RefSeq" id="WP_015279814.1">
    <property type="nucleotide sequence ID" value="NC_019940.1"/>
</dbReference>
<sequence>MPSSQRLSRRPSPIPKGLDNGNQPLWWSQLTPAWRHQVVVPHSFHVFEEYEVAASRVLGYDEVGERCFCAYDYRLTDLRSDDDEEFYQAAVYTESLATWRLLDGRWLVYRRVEPLGEDGEVVSGFSISAQMPR</sequence>
<reference evidence="1 2" key="1">
    <citation type="submission" date="2011-09" db="EMBL/GenBank/DDBJ databases">
        <title>Complete sequence of chromosome of Thioflavicoccus mobilis 8321.</title>
        <authorList>
            <consortium name="US DOE Joint Genome Institute"/>
            <person name="Lucas S."/>
            <person name="Han J."/>
            <person name="Lapidus A."/>
            <person name="Cheng J.-F."/>
            <person name="Goodwin L."/>
            <person name="Pitluck S."/>
            <person name="Peters L."/>
            <person name="Ovchinnikova G."/>
            <person name="Lu M."/>
            <person name="Detter J.C."/>
            <person name="Han C."/>
            <person name="Tapia R."/>
            <person name="Land M."/>
            <person name="Hauser L."/>
            <person name="Kyrpides N."/>
            <person name="Ivanova N."/>
            <person name="Pagani I."/>
            <person name="Vogl K."/>
            <person name="Liu Z."/>
            <person name="Imhoff J."/>
            <person name="Thiel V."/>
            <person name="Frigaard N.-U."/>
            <person name="Bryant D."/>
            <person name="Woyke T."/>
        </authorList>
    </citation>
    <scope>NUCLEOTIDE SEQUENCE [LARGE SCALE GENOMIC DNA]</scope>
    <source>
        <strain evidence="1 2">8321</strain>
    </source>
</reference>
<dbReference type="AlphaFoldDB" id="L0GSD7"/>
<dbReference type="eggNOG" id="ENOG5032V7Z">
    <property type="taxonomic scope" value="Bacteria"/>
</dbReference>